<dbReference type="InterPro" id="IPR029058">
    <property type="entry name" value="AB_hydrolase_fold"/>
</dbReference>
<dbReference type="Gene3D" id="3.40.50.1820">
    <property type="entry name" value="alpha/beta hydrolase"/>
    <property type="match status" value="1"/>
</dbReference>
<keyword evidence="3" id="KW-1185">Reference proteome</keyword>
<evidence type="ECO:0000313" key="2">
    <source>
        <dbReference type="EMBL" id="QXL88645.1"/>
    </source>
</evidence>
<name>A0A975TWN9_9RHOB</name>
<sequence length="279" mass="29217">MTEPMLGSAEGISYISRPGPGPVVVFLHGIGSHAASFVPLFDILPADLNFLAWNAPGYGASASLVEDWPLPEDYATKLAAVLDAMGHGTVHLVGHSLGTLIASAFARRFPDRLHSLTLAASATGYRVPRGGILPEKVGARLDDLTRLGPAAFATARAANLIHDPEAHPDLVAQVEAAMGQVNPKGYTQAVRMLASGDLPGDLSHVSLRPGFIIGAQDRVTPMAQTLAAAEAWETVHTEKPTITEIDQAGHAVYLQQPGAFCTALLTHMAAANARTSEGV</sequence>
<organism evidence="2">
    <name type="scientific">Gymnodinialimonas phycosphaerae</name>
    <dbReference type="NCBI Taxonomy" id="2841589"/>
    <lineage>
        <taxon>Bacteria</taxon>
        <taxon>Pseudomonadati</taxon>
        <taxon>Pseudomonadota</taxon>
        <taxon>Alphaproteobacteria</taxon>
        <taxon>Rhodobacterales</taxon>
        <taxon>Paracoccaceae</taxon>
        <taxon>Gymnodinialimonas</taxon>
    </lineage>
</organism>
<protein>
    <submittedName>
        <fullName evidence="2">Alpha/beta fold hydrolase</fullName>
    </submittedName>
</protein>
<dbReference type="EMBL" id="JAIMBW010000001">
    <property type="protein sequence ID" value="MBY4891873.1"/>
    <property type="molecule type" value="Genomic_DNA"/>
</dbReference>
<dbReference type="PANTHER" id="PTHR43798:SF33">
    <property type="entry name" value="HYDROLASE, PUTATIVE (AFU_ORTHOLOGUE AFUA_2G14860)-RELATED"/>
    <property type="match status" value="1"/>
</dbReference>
<dbReference type="SUPFAM" id="SSF53474">
    <property type="entry name" value="alpha/beta-Hydrolases"/>
    <property type="match status" value="1"/>
</dbReference>
<keyword evidence="2" id="KW-0378">Hydrolase</keyword>
<evidence type="ECO:0000313" key="3">
    <source>
        <dbReference type="Proteomes" id="UP000693972"/>
    </source>
</evidence>
<dbReference type="InterPro" id="IPR000073">
    <property type="entry name" value="AB_hydrolase_1"/>
</dbReference>
<accession>A0A975TWN9</accession>
<dbReference type="EMBL" id="CP078073">
    <property type="protein sequence ID" value="QXL88645.1"/>
    <property type="molecule type" value="Genomic_DNA"/>
</dbReference>
<dbReference type="AlphaFoldDB" id="A0A975TWN9"/>
<dbReference type="Pfam" id="PF12697">
    <property type="entry name" value="Abhydrolase_6"/>
    <property type="match status" value="1"/>
</dbReference>
<gene>
    <name evidence="2" type="ORF">KUL25_03745</name>
</gene>
<proteinExistence type="predicted"/>
<feature type="domain" description="AB hydrolase-1" evidence="1">
    <location>
        <begin position="24"/>
        <end position="261"/>
    </location>
</feature>
<dbReference type="GO" id="GO:0016787">
    <property type="term" value="F:hydrolase activity"/>
    <property type="evidence" value="ECO:0007669"/>
    <property type="project" value="UniProtKB-KW"/>
</dbReference>
<dbReference type="GO" id="GO:0016020">
    <property type="term" value="C:membrane"/>
    <property type="evidence" value="ECO:0007669"/>
    <property type="project" value="TreeGrafter"/>
</dbReference>
<dbReference type="InterPro" id="IPR050266">
    <property type="entry name" value="AB_hydrolase_sf"/>
</dbReference>
<dbReference type="PRINTS" id="PR00111">
    <property type="entry name" value="ABHYDROLASE"/>
</dbReference>
<dbReference type="RefSeq" id="WP_257891711.1">
    <property type="nucleotide sequence ID" value="NZ_JAIMBW010000001.1"/>
</dbReference>
<dbReference type="PANTHER" id="PTHR43798">
    <property type="entry name" value="MONOACYLGLYCEROL LIPASE"/>
    <property type="match status" value="1"/>
</dbReference>
<dbReference type="Proteomes" id="UP000693972">
    <property type="component" value="Unassembled WGS sequence"/>
</dbReference>
<reference evidence="2 3" key="1">
    <citation type="submission" date="2021-07" db="EMBL/GenBank/DDBJ databases">
        <title>Karlodiniumbacter phycospheric gen. nov., sp. nov., a phycosphere bacterium isolated from karlodinium veneficum.</title>
        <authorList>
            <person name="Peng Y."/>
            <person name="Jiang L."/>
            <person name="Lee J."/>
        </authorList>
    </citation>
    <scope>NUCLEOTIDE SEQUENCE</scope>
    <source>
        <strain evidence="2 3">N5</strain>
    </source>
</reference>
<evidence type="ECO:0000259" key="1">
    <source>
        <dbReference type="Pfam" id="PF12697"/>
    </source>
</evidence>